<evidence type="ECO:0000313" key="2">
    <source>
        <dbReference type="Proteomes" id="UP000295633"/>
    </source>
</evidence>
<dbReference type="Proteomes" id="UP000295633">
    <property type="component" value="Unassembled WGS sequence"/>
</dbReference>
<evidence type="ECO:0000313" key="1">
    <source>
        <dbReference type="EMBL" id="TDL44006.1"/>
    </source>
</evidence>
<organism evidence="1 2">
    <name type="scientific">Microbacterium oleivorans</name>
    <dbReference type="NCBI Taxonomy" id="273677"/>
    <lineage>
        <taxon>Bacteria</taxon>
        <taxon>Bacillati</taxon>
        <taxon>Actinomycetota</taxon>
        <taxon>Actinomycetes</taxon>
        <taxon>Micrococcales</taxon>
        <taxon>Microbacteriaceae</taxon>
        <taxon>Microbacterium</taxon>
    </lineage>
</organism>
<dbReference type="Pfam" id="PF06906">
    <property type="entry name" value="DUF1272"/>
    <property type="match status" value="1"/>
</dbReference>
<gene>
    <name evidence="1" type="ORF">E2R54_12610</name>
</gene>
<reference evidence="1 2" key="1">
    <citation type="submission" date="2019-03" db="EMBL/GenBank/DDBJ databases">
        <title>Genome Sequencing and Assembly of Various Microbes Isolated from Partially Reclaimed Soil and Acid Mine Drainage (AMD) Site.</title>
        <authorList>
            <person name="Steinbock B."/>
            <person name="Bechtold R."/>
            <person name="Sevigny J.L."/>
            <person name="Thomas D."/>
            <person name="Cuthill L.R."/>
            <person name="Aveiro Johannsen E.J."/>
            <person name="Thomas K."/>
            <person name="Ghosh A."/>
        </authorList>
    </citation>
    <scope>NUCLEOTIDE SEQUENCE [LARGE SCALE GENOMIC DNA]</scope>
    <source>
        <strain evidence="1 2">F-B2</strain>
    </source>
</reference>
<sequence length="60" mass="6390">MLEMRPACESCDRALPAGGEAFICSYECTWCTSCVAGFADAACPNCGGDLQRRPTRAVRA</sequence>
<comment type="caution">
    <text evidence="1">The sequence shown here is derived from an EMBL/GenBank/DDBJ whole genome shotgun (WGS) entry which is preliminary data.</text>
</comment>
<name>A0A4R5YGL2_9MICO</name>
<dbReference type="AlphaFoldDB" id="A0A4R5YGL2"/>
<protein>
    <submittedName>
        <fullName evidence="1">DUF1272 domain-containing protein</fullName>
    </submittedName>
</protein>
<dbReference type="EMBL" id="SMZX01000002">
    <property type="protein sequence ID" value="TDL44006.1"/>
    <property type="molecule type" value="Genomic_DNA"/>
</dbReference>
<accession>A0A4R5YGL2</accession>
<proteinExistence type="predicted"/>
<dbReference type="InterPro" id="IPR010696">
    <property type="entry name" value="DUF1272"/>
</dbReference>